<name>A0ABR0XI73_REHGL</name>
<evidence type="ECO:0000313" key="2">
    <source>
        <dbReference type="Proteomes" id="UP001318860"/>
    </source>
</evidence>
<dbReference type="EMBL" id="JABTTQ020000004">
    <property type="protein sequence ID" value="KAK6158841.1"/>
    <property type="molecule type" value="Genomic_DNA"/>
</dbReference>
<protein>
    <submittedName>
        <fullName evidence="1">Uncharacterized protein</fullName>
    </submittedName>
</protein>
<accession>A0ABR0XI73</accession>
<organism evidence="1 2">
    <name type="scientific">Rehmannia glutinosa</name>
    <name type="common">Chinese foxglove</name>
    <dbReference type="NCBI Taxonomy" id="99300"/>
    <lineage>
        <taxon>Eukaryota</taxon>
        <taxon>Viridiplantae</taxon>
        <taxon>Streptophyta</taxon>
        <taxon>Embryophyta</taxon>
        <taxon>Tracheophyta</taxon>
        <taxon>Spermatophyta</taxon>
        <taxon>Magnoliopsida</taxon>
        <taxon>eudicotyledons</taxon>
        <taxon>Gunneridae</taxon>
        <taxon>Pentapetalae</taxon>
        <taxon>asterids</taxon>
        <taxon>lamiids</taxon>
        <taxon>Lamiales</taxon>
        <taxon>Orobanchaceae</taxon>
        <taxon>Rehmannieae</taxon>
        <taxon>Rehmannia</taxon>
    </lineage>
</organism>
<proteinExistence type="predicted"/>
<dbReference type="PANTHER" id="PTHR33600">
    <property type="entry name" value="PLASTID DIVISION PROTEIN PDV2"/>
    <property type="match status" value="1"/>
</dbReference>
<evidence type="ECO:0000313" key="1">
    <source>
        <dbReference type="EMBL" id="KAK6158841.1"/>
    </source>
</evidence>
<sequence length="225" mass="26520">MDDHKWATRTQKTWDLHGRINDKINQNGFSFCSHCSNHGRYCVVAESSFEERKKMIAIRDSLKHVHNILIFLQRVKSSQNKQRDEAIAHLEESRKILIERINEYPEKDQRKVDVLEELITFVGDGKTEFPWNFKWKMDENIKQKNVNVNGISNFVVHTIRFGLEFVVIFASIYTSVKLCKSRQQNNRLQREDLLEDISSKESFILVSIKFIGKQSDFMHGTPHHE</sequence>
<dbReference type="Proteomes" id="UP001318860">
    <property type="component" value="Unassembled WGS sequence"/>
</dbReference>
<comment type="caution">
    <text evidence="1">The sequence shown here is derived from an EMBL/GenBank/DDBJ whole genome shotgun (WGS) entry which is preliminary data.</text>
</comment>
<dbReference type="PANTHER" id="PTHR33600:SF5">
    <property type="entry name" value="PLASTID DIVISION PROTEIN PDV1"/>
    <property type="match status" value="1"/>
</dbReference>
<dbReference type="InterPro" id="IPR038939">
    <property type="entry name" value="PDV1/PDV2"/>
</dbReference>
<reference evidence="1 2" key="1">
    <citation type="journal article" date="2021" name="Comput. Struct. Biotechnol. J.">
        <title>De novo genome assembly of the potent medicinal plant Rehmannia glutinosa using nanopore technology.</title>
        <authorList>
            <person name="Ma L."/>
            <person name="Dong C."/>
            <person name="Song C."/>
            <person name="Wang X."/>
            <person name="Zheng X."/>
            <person name="Niu Y."/>
            <person name="Chen S."/>
            <person name="Feng W."/>
        </authorList>
    </citation>
    <scope>NUCLEOTIDE SEQUENCE [LARGE SCALE GENOMIC DNA]</scope>
    <source>
        <strain evidence="1">DH-2019</strain>
    </source>
</reference>
<keyword evidence="2" id="KW-1185">Reference proteome</keyword>
<gene>
    <name evidence="1" type="ORF">DH2020_006155</name>
</gene>